<organism evidence="1 2">
    <name type="scientific">Sinorhizobium sojae CCBAU 05684</name>
    <dbReference type="NCBI Taxonomy" id="716928"/>
    <lineage>
        <taxon>Bacteria</taxon>
        <taxon>Pseudomonadati</taxon>
        <taxon>Pseudomonadota</taxon>
        <taxon>Alphaproteobacteria</taxon>
        <taxon>Hyphomicrobiales</taxon>
        <taxon>Rhizobiaceae</taxon>
        <taxon>Sinorhizobium/Ensifer group</taxon>
        <taxon>Sinorhizobium</taxon>
    </lineage>
</organism>
<evidence type="ECO:0000313" key="1">
    <source>
        <dbReference type="EMBL" id="ASY62373.1"/>
    </source>
</evidence>
<dbReference type="KEGG" id="esj:SJ05684_c09110"/>
<accession>A0A249P8W6</accession>
<dbReference type="EMBL" id="CP023067">
    <property type="protein sequence ID" value="ASY62373.1"/>
    <property type="molecule type" value="Genomic_DNA"/>
</dbReference>
<sequence length="52" mass="5954">MRKIPFQGQVQSRFHDNSAPYAEMLLRTLRHGDQCTATGFIESSHHRVVAEV</sequence>
<gene>
    <name evidence="1" type="ORF">SJ05684_c09110</name>
</gene>
<dbReference type="AlphaFoldDB" id="A0A249P8W6"/>
<reference evidence="1 2" key="1">
    <citation type="submission" date="2017-08" db="EMBL/GenBank/DDBJ databases">
        <title>Multipartite genome sequences of Sinorhizobium species nodulating soybeans.</title>
        <authorList>
            <person name="Tian C.F."/>
        </authorList>
    </citation>
    <scope>NUCLEOTIDE SEQUENCE [LARGE SCALE GENOMIC DNA]</scope>
    <source>
        <strain evidence="1 2">CCBAU 05684</strain>
    </source>
</reference>
<name>A0A249P8W6_9HYPH</name>
<proteinExistence type="predicted"/>
<evidence type="ECO:0000313" key="2">
    <source>
        <dbReference type="Proteomes" id="UP000217211"/>
    </source>
</evidence>
<protein>
    <submittedName>
        <fullName evidence="1">Uncharacterized protein</fullName>
    </submittedName>
</protein>
<dbReference type="Proteomes" id="UP000217211">
    <property type="component" value="Chromosome"/>
</dbReference>
<keyword evidence="2" id="KW-1185">Reference proteome</keyword>